<reference evidence="2" key="1">
    <citation type="submission" date="2022-07" db="EMBL/GenBank/DDBJ databases">
        <title>Phylogenomic reconstructions and comparative analyses of Kickxellomycotina fungi.</title>
        <authorList>
            <person name="Reynolds N.K."/>
            <person name="Stajich J.E."/>
            <person name="Barry K."/>
            <person name="Grigoriev I.V."/>
            <person name="Crous P."/>
            <person name="Smith M.E."/>
        </authorList>
    </citation>
    <scope>NUCLEOTIDE SEQUENCE</scope>
    <source>
        <strain evidence="2">RSA 1196</strain>
    </source>
</reference>
<organism evidence="2 3">
    <name type="scientific">Dispira parvispora</name>
    <dbReference type="NCBI Taxonomy" id="1520584"/>
    <lineage>
        <taxon>Eukaryota</taxon>
        <taxon>Fungi</taxon>
        <taxon>Fungi incertae sedis</taxon>
        <taxon>Zoopagomycota</taxon>
        <taxon>Kickxellomycotina</taxon>
        <taxon>Dimargaritomycetes</taxon>
        <taxon>Dimargaritales</taxon>
        <taxon>Dimargaritaceae</taxon>
        <taxon>Dispira</taxon>
    </lineage>
</organism>
<feature type="non-terminal residue" evidence="2">
    <location>
        <position position="492"/>
    </location>
</feature>
<proteinExistence type="predicted"/>
<dbReference type="AlphaFoldDB" id="A0A9W8AK18"/>
<dbReference type="EMBL" id="JANBPY010002443">
    <property type="protein sequence ID" value="KAJ1954980.1"/>
    <property type="molecule type" value="Genomic_DNA"/>
</dbReference>
<evidence type="ECO:0000313" key="2">
    <source>
        <dbReference type="EMBL" id="KAJ1954980.1"/>
    </source>
</evidence>
<dbReference type="Proteomes" id="UP001150925">
    <property type="component" value="Unassembled WGS sequence"/>
</dbReference>
<name>A0A9W8AK18_9FUNG</name>
<keyword evidence="3" id="KW-1185">Reference proteome</keyword>
<feature type="region of interest" description="Disordered" evidence="1">
    <location>
        <begin position="1"/>
        <end position="22"/>
    </location>
</feature>
<evidence type="ECO:0000313" key="3">
    <source>
        <dbReference type="Proteomes" id="UP001150925"/>
    </source>
</evidence>
<gene>
    <name evidence="2" type="ORF">IWQ62_005632</name>
</gene>
<evidence type="ECO:0000256" key="1">
    <source>
        <dbReference type="SAM" id="MobiDB-lite"/>
    </source>
</evidence>
<dbReference type="OrthoDB" id="16851at2759"/>
<protein>
    <submittedName>
        <fullName evidence="2">Uncharacterized protein</fullName>
    </submittedName>
</protein>
<accession>A0A9W8AK18</accession>
<sequence>MASTVWQLGTPPPTDSDNTADLSSAPMAQFYEQEFERIARLLFHKYIMVLECPTSVISRQTSAHSHHKMRKVAQKDHRTALYRVLECEFYVQDNSHQALRSGNSLVYGLTNVVNGSGKTRSIKTEPKASSEAAAREDTPVRVGFWDPFAHAHPLQKDPGIYYFHHVGQSTGYREGSRRGFDITLGFSGNSLDSGCSSPSLAGEVRAGVLIRTIQNLASQELVSGPCLVVNTVLNFFGVPTVKDMVNDVLQGDLGVDPGPLASPAGVTRTRPWYFVNQDGPWDHVSNEVRQQLTNWIQTNQPSDEIPSPTLLSTPRVGLGFNAAKGHLDAQIQYLFKPYRYLPVGMGYKMLTKGRPYTVLGILQAGLSQWAQTIWPEPVDHVEFLWWWILGFWTPPGNQPPDREIPPPDYPPTLVDQASLSGVSVTPDCDPKVFLLPLDGRMALFRKRTRALIPTPELFLNFCAMTFDVPARVLDQAWEAIQKGTMQHFQTWF</sequence>
<comment type="caution">
    <text evidence="2">The sequence shown here is derived from an EMBL/GenBank/DDBJ whole genome shotgun (WGS) entry which is preliminary data.</text>
</comment>